<evidence type="ECO:0000313" key="2">
    <source>
        <dbReference type="Proteomes" id="UP001154329"/>
    </source>
</evidence>
<evidence type="ECO:0000313" key="1">
    <source>
        <dbReference type="EMBL" id="CAH1726292.1"/>
    </source>
</evidence>
<name>A0A9P0J914_APHGO</name>
<protein>
    <recommendedName>
        <fullName evidence="3">DUF4371 domain-containing protein</fullName>
    </recommendedName>
</protein>
<dbReference type="AlphaFoldDB" id="A0A9P0J914"/>
<reference evidence="1" key="2">
    <citation type="submission" date="2022-10" db="EMBL/GenBank/DDBJ databases">
        <authorList>
            <consortium name="ENA_rothamsted_submissions"/>
            <consortium name="culmorum"/>
            <person name="King R."/>
        </authorList>
    </citation>
    <scope>NUCLEOTIDE SEQUENCE</scope>
</reference>
<evidence type="ECO:0008006" key="3">
    <source>
        <dbReference type="Google" id="ProtNLM"/>
    </source>
</evidence>
<accession>A0A9P0J914</accession>
<sequence>MFVVILILKDVGLDVTNLVGIGTDGANNLCGKYNSLFTLLKQKSPNLQIVRCICHSLNNALSKATEQFPSNIDFICREIYNWFHISPLRRFEYKATFDLLNSSNKKLYQFKQLSGTR</sequence>
<gene>
    <name evidence="1" type="ORF">APHIGO_LOCUS7207</name>
</gene>
<dbReference type="Proteomes" id="UP001154329">
    <property type="component" value="Chromosome 2"/>
</dbReference>
<organism evidence="1 2">
    <name type="scientific">Aphis gossypii</name>
    <name type="common">Cotton aphid</name>
    <dbReference type="NCBI Taxonomy" id="80765"/>
    <lineage>
        <taxon>Eukaryota</taxon>
        <taxon>Metazoa</taxon>
        <taxon>Ecdysozoa</taxon>
        <taxon>Arthropoda</taxon>
        <taxon>Hexapoda</taxon>
        <taxon>Insecta</taxon>
        <taxon>Pterygota</taxon>
        <taxon>Neoptera</taxon>
        <taxon>Paraneoptera</taxon>
        <taxon>Hemiptera</taxon>
        <taxon>Sternorrhyncha</taxon>
        <taxon>Aphidomorpha</taxon>
        <taxon>Aphidoidea</taxon>
        <taxon>Aphididae</taxon>
        <taxon>Aphidini</taxon>
        <taxon>Aphis</taxon>
        <taxon>Aphis</taxon>
    </lineage>
</organism>
<dbReference type="PANTHER" id="PTHR37162">
    <property type="entry name" value="HAT FAMILY DIMERISATION DOMAINCONTAINING PROTEIN-RELATED"/>
    <property type="match status" value="1"/>
</dbReference>
<keyword evidence="2" id="KW-1185">Reference proteome</keyword>
<dbReference type="PANTHER" id="PTHR37162:SF1">
    <property type="entry name" value="BED-TYPE DOMAIN-CONTAINING PROTEIN"/>
    <property type="match status" value="1"/>
</dbReference>
<proteinExistence type="predicted"/>
<reference evidence="1" key="1">
    <citation type="submission" date="2022-02" db="EMBL/GenBank/DDBJ databases">
        <authorList>
            <person name="King R."/>
        </authorList>
    </citation>
    <scope>NUCLEOTIDE SEQUENCE</scope>
</reference>
<dbReference type="EMBL" id="OU899035">
    <property type="protein sequence ID" value="CAH1726292.1"/>
    <property type="molecule type" value="Genomic_DNA"/>
</dbReference>